<evidence type="ECO:0000313" key="3">
    <source>
        <dbReference type="EMBL" id="HGI87866.1"/>
    </source>
</evidence>
<name>A0A7C4FGS9_9CREN</name>
<accession>A0A7C4FGS9</accession>
<gene>
    <name evidence="3" type="ORF">ENV14_05725</name>
</gene>
<keyword evidence="1 3" id="KW-0808">Transferase</keyword>
<comment type="caution">
    <text evidence="3">The sequence shown here is derived from an EMBL/GenBank/DDBJ whole genome shotgun (WGS) entry which is preliminary data.</text>
</comment>
<dbReference type="GO" id="GO:0016757">
    <property type="term" value="F:glycosyltransferase activity"/>
    <property type="evidence" value="ECO:0007669"/>
    <property type="project" value="InterPro"/>
</dbReference>
<organism evidence="3">
    <name type="scientific">Ignisphaera aggregans</name>
    <dbReference type="NCBI Taxonomy" id="334771"/>
    <lineage>
        <taxon>Archaea</taxon>
        <taxon>Thermoproteota</taxon>
        <taxon>Thermoprotei</taxon>
        <taxon>Desulfurococcales</taxon>
        <taxon>Desulfurococcaceae</taxon>
        <taxon>Ignisphaera</taxon>
    </lineage>
</organism>
<evidence type="ECO:0000256" key="1">
    <source>
        <dbReference type="ARBA" id="ARBA00022679"/>
    </source>
</evidence>
<dbReference type="InterPro" id="IPR001296">
    <property type="entry name" value="Glyco_trans_1"/>
</dbReference>
<feature type="domain" description="Glycosyl transferase family 1" evidence="2">
    <location>
        <begin position="5"/>
        <end position="128"/>
    </location>
</feature>
<evidence type="ECO:0000259" key="2">
    <source>
        <dbReference type="Pfam" id="PF00534"/>
    </source>
</evidence>
<dbReference type="PANTHER" id="PTHR46401:SF2">
    <property type="entry name" value="GLYCOSYLTRANSFERASE WBBK-RELATED"/>
    <property type="match status" value="1"/>
</dbReference>
<dbReference type="Pfam" id="PF00534">
    <property type="entry name" value="Glycos_transf_1"/>
    <property type="match status" value="1"/>
</dbReference>
<sequence>MLKEVKDAYVYIKGRAVVKSYYDKVKEPLRRLEKSGRVKVYIGWIPHSKLPPLYRAADVFVRTSRHENFGLGAIEAMACGTPVVAPNTATLPEILGDATTLYIPGDPISLAEKIITLLTDRNFYDTVRSYQLARVQKTFNILYVAQNTQNPTLHS</sequence>
<dbReference type="SUPFAM" id="SSF53756">
    <property type="entry name" value="UDP-Glycosyltransferase/glycogen phosphorylase"/>
    <property type="match status" value="1"/>
</dbReference>
<reference evidence="3" key="1">
    <citation type="journal article" date="2020" name="mSystems">
        <title>Genome- and Community-Level Interaction Insights into Carbon Utilization and Element Cycling Functions of Hydrothermarchaeota in Hydrothermal Sediment.</title>
        <authorList>
            <person name="Zhou Z."/>
            <person name="Liu Y."/>
            <person name="Xu W."/>
            <person name="Pan J."/>
            <person name="Luo Z.H."/>
            <person name="Li M."/>
        </authorList>
    </citation>
    <scope>NUCLEOTIDE SEQUENCE [LARGE SCALE GENOMIC DNA]</scope>
    <source>
        <strain evidence="3">SpSt-732</strain>
    </source>
</reference>
<dbReference type="PANTHER" id="PTHR46401">
    <property type="entry name" value="GLYCOSYLTRANSFERASE WBBK-RELATED"/>
    <property type="match status" value="1"/>
</dbReference>
<dbReference type="EMBL" id="DTFF01000048">
    <property type="protein sequence ID" value="HGI87866.1"/>
    <property type="molecule type" value="Genomic_DNA"/>
</dbReference>
<proteinExistence type="predicted"/>
<dbReference type="CDD" id="cd03801">
    <property type="entry name" value="GT4_PimA-like"/>
    <property type="match status" value="1"/>
</dbReference>
<dbReference type="Gene3D" id="3.40.50.2000">
    <property type="entry name" value="Glycogen Phosphorylase B"/>
    <property type="match status" value="1"/>
</dbReference>
<protein>
    <submittedName>
        <fullName evidence="3">Glycosyltransferase</fullName>
    </submittedName>
</protein>
<dbReference type="AlphaFoldDB" id="A0A7C4FGS9"/>